<dbReference type="Proteomes" id="UP000182680">
    <property type="component" value="Unassembled WGS sequence"/>
</dbReference>
<reference evidence="2" key="1">
    <citation type="submission" date="2016-11" db="EMBL/GenBank/DDBJ databases">
        <authorList>
            <person name="Jaros S."/>
            <person name="Januszkiewicz K."/>
            <person name="Wedrychowicz H."/>
        </authorList>
    </citation>
    <scope>NUCLEOTIDE SEQUENCE [LARGE SCALE GENOMIC DNA]</scope>
    <source>
        <strain evidence="2">DSM 7057</strain>
    </source>
</reference>
<organism evidence="1 2">
    <name type="scientific">Desulfovibrio desulfuricans</name>
    <dbReference type="NCBI Taxonomy" id="876"/>
    <lineage>
        <taxon>Bacteria</taxon>
        <taxon>Pseudomonadati</taxon>
        <taxon>Thermodesulfobacteriota</taxon>
        <taxon>Desulfovibrionia</taxon>
        <taxon>Desulfovibrionales</taxon>
        <taxon>Desulfovibrionaceae</taxon>
        <taxon>Desulfovibrio</taxon>
    </lineage>
</organism>
<name>A0AA94HS48_DESDE</name>
<accession>A0AA94HS48</accession>
<gene>
    <name evidence="1" type="ORF">SAMN02910291_01143</name>
</gene>
<evidence type="ECO:0000313" key="2">
    <source>
        <dbReference type="Proteomes" id="UP000182680"/>
    </source>
</evidence>
<dbReference type="AlphaFoldDB" id="A0AA94HS48"/>
<comment type="caution">
    <text evidence="1">The sequence shown here is derived from an EMBL/GenBank/DDBJ whole genome shotgun (WGS) entry which is preliminary data.</text>
</comment>
<proteinExistence type="predicted"/>
<sequence length="114" mass="12805">MSRNPLLKVYGHVYPVDREFYDALAHACADALPDETDIPVIEMDGDMARISFEGTYFPVDETLEALARGLRPDHKGKLDVLDMEGWRLTRHVFDTGHIKSSSASLNNVLDYSGH</sequence>
<dbReference type="RefSeq" id="WP_015939304.1">
    <property type="nucleotide sequence ID" value="NZ_FPIW01000015.1"/>
</dbReference>
<dbReference type="EMBL" id="FPIW01000015">
    <property type="protein sequence ID" value="SFW39982.1"/>
    <property type="molecule type" value="Genomic_DNA"/>
</dbReference>
<evidence type="ECO:0000313" key="1">
    <source>
        <dbReference type="EMBL" id="SFW39982.1"/>
    </source>
</evidence>
<protein>
    <submittedName>
        <fullName evidence="1">Uncharacterized protein</fullName>
    </submittedName>
</protein>
<dbReference type="OMA" id="NDAWTIT"/>